<dbReference type="RefSeq" id="XP_019039400.1">
    <property type="nucleotide sequence ID" value="XM_019186359.1"/>
</dbReference>
<dbReference type="GeneID" id="30203605"/>
<dbReference type="EMBL" id="KV454210">
    <property type="protein sequence ID" value="ODQ60193.1"/>
    <property type="molecule type" value="Genomic_DNA"/>
</dbReference>
<dbReference type="STRING" id="683960.A0A1E3P4C4"/>
<sequence length="88" mass="9845">MVNKFNLALAPITTLIWGLGSMWAHVAQRAGKQLVEEASMNIVMAHIGRKAGAMTWTPFTFLCIVAIGVMMLHLRDLRRQIQEVDPKV</sequence>
<dbReference type="GO" id="GO:0016020">
    <property type="term" value="C:membrane"/>
    <property type="evidence" value="ECO:0007669"/>
    <property type="project" value="InterPro"/>
</dbReference>
<keyword evidence="1" id="KW-1133">Transmembrane helix</keyword>
<dbReference type="AlphaFoldDB" id="A0A1E3P4C4"/>
<evidence type="ECO:0000256" key="1">
    <source>
        <dbReference type="SAM" id="Phobius"/>
    </source>
</evidence>
<organism evidence="2 3">
    <name type="scientific">Wickerhamomyces anomalus (strain ATCC 58044 / CBS 1984 / NCYC 433 / NRRL Y-366-8)</name>
    <name type="common">Yeast</name>
    <name type="synonym">Hansenula anomala</name>
    <dbReference type="NCBI Taxonomy" id="683960"/>
    <lineage>
        <taxon>Eukaryota</taxon>
        <taxon>Fungi</taxon>
        <taxon>Dikarya</taxon>
        <taxon>Ascomycota</taxon>
        <taxon>Saccharomycotina</taxon>
        <taxon>Saccharomycetes</taxon>
        <taxon>Phaffomycetales</taxon>
        <taxon>Wickerhamomycetaceae</taxon>
        <taxon>Wickerhamomyces</taxon>
    </lineage>
</organism>
<dbReference type="GO" id="GO:0043332">
    <property type="term" value="C:mating projection tip"/>
    <property type="evidence" value="ECO:0007669"/>
    <property type="project" value="TreeGrafter"/>
</dbReference>
<dbReference type="Proteomes" id="UP000094112">
    <property type="component" value="Unassembled WGS sequence"/>
</dbReference>
<keyword evidence="3" id="KW-1185">Reference proteome</keyword>
<dbReference type="GO" id="GO:0000747">
    <property type="term" value="P:conjugation with cellular fusion"/>
    <property type="evidence" value="ECO:0007669"/>
    <property type="project" value="TreeGrafter"/>
</dbReference>
<evidence type="ECO:0000313" key="3">
    <source>
        <dbReference type="Proteomes" id="UP000094112"/>
    </source>
</evidence>
<evidence type="ECO:0000313" key="2">
    <source>
        <dbReference type="EMBL" id="ODQ60193.1"/>
    </source>
</evidence>
<dbReference type="PANTHER" id="PTHR28092:SF1">
    <property type="entry name" value="FACTOR-INDUCED GENE 1 PROTEIN"/>
    <property type="match status" value="1"/>
</dbReference>
<protein>
    <submittedName>
        <fullName evidence="2">Uncharacterized protein</fullName>
    </submittedName>
</protein>
<dbReference type="InterPro" id="IPR033481">
    <property type="entry name" value="Dni1/Fig1"/>
</dbReference>
<keyword evidence="1" id="KW-0472">Membrane</keyword>
<reference evidence="2 3" key="1">
    <citation type="journal article" date="2016" name="Proc. Natl. Acad. Sci. U.S.A.">
        <title>Comparative genomics of biotechnologically important yeasts.</title>
        <authorList>
            <person name="Riley R."/>
            <person name="Haridas S."/>
            <person name="Wolfe K.H."/>
            <person name="Lopes M.R."/>
            <person name="Hittinger C.T."/>
            <person name="Goeker M."/>
            <person name="Salamov A.A."/>
            <person name="Wisecaver J.H."/>
            <person name="Long T.M."/>
            <person name="Calvey C.H."/>
            <person name="Aerts A.L."/>
            <person name="Barry K.W."/>
            <person name="Choi C."/>
            <person name="Clum A."/>
            <person name="Coughlan A.Y."/>
            <person name="Deshpande S."/>
            <person name="Douglass A.P."/>
            <person name="Hanson S.J."/>
            <person name="Klenk H.-P."/>
            <person name="LaButti K.M."/>
            <person name="Lapidus A."/>
            <person name="Lindquist E.A."/>
            <person name="Lipzen A.M."/>
            <person name="Meier-Kolthoff J.P."/>
            <person name="Ohm R.A."/>
            <person name="Otillar R.P."/>
            <person name="Pangilinan J.L."/>
            <person name="Peng Y."/>
            <person name="Rokas A."/>
            <person name="Rosa C.A."/>
            <person name="Scheuner C."/>
            <person name="Sibirny A.A."/>
            <person name="Slot J.C."/>
            <person name="Stielow J.B."/>
            <person name="Sun H."/>
            <person name="Kurtzman C.P."/>
            <person name="Blackwell M."/>
            <person name="Grigoriev I.V."/>
            <person name="Jeffries T.W."/>
        </authorList>
    </citation>
    <scope>NUCLEOTIDE SEQUENCE [LARGE SCALE GENOMIC DNA]</scope>
    <source>
        <strain evidence="3">ATCC 58044 / CBS 1984 / NCYC 433 / NRRL Y-366-8</strain>
    </source>
</reference>
<name>A0A1E3P4C4_WICAA</name>
<keyword evidence="1" id="KW-0812">Transmembrane</keyword>
<feature type="transmembrane region" description="Helical" evidence="1">
    <location>
        <begin position="53"/>
        <end position="72"/>
    </location>
</feature>
<dbReference type="PANTHER" id="PTHR28092">
    <property type="entry name" value="FACTOR-INDUCED GENE 1 PROTEIN"/>
    <property type="match status" value="1"/>
</dbReference>
<gene>
    <name evidence="2" type="ORF">WICANDRAFT_92366</name>
</gene>
<dbReference type="Pfam" id="PF12351">
    <property type="entry name" value="Fig1"/>
    <property type="match status" value="1"/>
</dbReference>
<proteinExistence type="predicted"/>
<accession>A0A1E3P4C4</accession>
<dbReference type="OrthoDB" id="4089394at2759"/>